<dbReference type="InterPro" id="IPR036390">
    <property type="entry name" value="WH_DNA-bd_sf"/>
</dbReference>
<dbReference type="AlphaFoldDB" id="A0A832N5R9"/>
<keyword evidence="4" id="KW-0804">Transcription</keyword>
<comment type="caution">
    <text evidence="6">The sequence shown here is derived from an EMBL/GenBank/DDBJ whole genome shotgun (WGS) entry which is preliminary data.</text>
</comment>
<dbReference type="PANTHER" id="PTHR30126">
    <property type="entry name" value="HTH-TYPE TRANSCRIPTIONAL REGULATOR"/>
    <property type="match status" value="1"/>
</dbReference>
<comment type="similarity">
    <text evidence="1">Belongs to the LysR transcriptional regulatory family.</text>
</comment>
<evidence type="ECO:0000256" key="3">
    <source>
        <dbReference type="ARBA" id="ARBA00023125"/>
    </source>
</evidence>
<dbReference type="PRINTS" id="PR00039">
    <property type="entry name" value="HTHLYSR"/>
</dbReference>
<dbReference type="GO" id="GO:0003700">
    <property type="term" value="F:DNA-binding transcription factor activity"/>
    <property type="evidence" value="ECO:0007669"/>
    <property type="project" value="InterPro"/>
</dbReference>
<keyword evidence="2" id="KW-0805">Transcription regulation</keyword>
<evidence type="ECO:0000256" key="2">
    <source>
        <dbReference type="ARBA" id="ARBA00023015"/>
    </source>
</evidence>
<dbReference type="GO" id="GO:0019344">
    <property type="term" value="P:cysteine biosynthetic process"/>
    <property type="evidence" value="ECO:0007669"/>
    <property type="project" value="TreeGrafter"/>
</dbReference>
<dbReference type="InterPro" id="IPR000847">
    <property type="entry name" value="LysR_HTH_N"/>
</dbReference>
<dbReference type="Gene3D" id="1.10.10.10">
    <property type="entry name" value="Winged helix-like DNA-binding domain superfamily/Winged helix DNA-binding domain"/>
    <property type="match status" value="1"/>
</dbReference>
<dbReference type="SUPFAM" id="SSF46785">
    <property type="entry name" value="Winged helix' DNA-binding domain"/>
    <property type="match status" value="1"/>
</dbReference>
<feature type="domain" description="HTH lysR-type" evidence="5">
    <location>
        <begin position="1"/>
        <end position="59"/>
    </location>
</feature>
<dbReference type="EMBL" id="DRNF01000400">
    <property type="protein sequence ID" value="HHJ81232.1"/>
    <property type="molecule type" value="Genomic_DNA"/>
</dbReference>
<proteinExistence type="inferred from homology"/>
<keyword evidence="3" id="KW-0238">DNA-binding</keyword>
<evidence type="ECO:0000256" key="1">
    <source>
        <dbReference type="ARBA" id="ARBA00009437"/>
    </source>
</evidence>
<evidence type="ECO:0000313" key="6">
    <source>
        <dbReference type="EMBL" id="HHJ81232.1"/>
    </source>
</evidence>
<dbReference type="CDD" id="cd08413">
    <property type="entry name" value="PBP2_CysB_like"/>
    <property type="match status" value="1"/>
</dbReference>
<reference evidence="6" key="1">
    <citation type="journal article" date="2020" name="mSystems">
        <title>Genome- and Community-Level Interaction Insights into Carbon Utilization and Element Cycling Functions of Hydrothermarchaeota in Hydrothermal Sediment.</title>
        <authorList>
            <person name="Zhou Z."/>
            <person name="Liu Y."/>
            <person name="Xu W."/>
            <person name="Pan J."/>
            <person name="Luo Z.H."/>
            <person name="Li M."/>
        </authorList>
    </citation>
    <scope>NUCLEOTIDE SEQUENCE [LARGE SCALE GENOMIC DNA]</scope>
    <source>
        <strain evidence="6">HyVt-505</strain>
    </source>
</reference>
<evidence type="ECO:0000256" key="4">
    <source>
        <dbReference type="ARBA" id="ARBA00023163"/>
    </source>
</evidence>
<dbReference type="InterPro" id="IPR005119">
    <property type="entry name" value="LysR_subst-bd"/>
</dbReference>
<dbReference type="InterPro" id="IPR036388">
    <property type="entry name" value="WH-like_DNA-bd_sf"/>
</dbReference>
<gene>
    <name evidence="6" type="primary">cysB</name>
    <name evidence="6" type="ORF">ENJ65_06320</name>
</gene>
<protein>
    <submittedName>
        <fullName evidence="6">HTH-type transcriptional regulator CysB</fullName>
    </submittedName>
</protein>
<dbReference type="InterPro" id="IPR037423">
    <property type="entry name" value="CysB_PBP2"/>
</dbReference>
<name>A0A832N5R9_9GAMM</name>
<dbReference type="SUPFAM" id="SSF53850">
    <property type="entry name" value="Periplasmic binding protein-like II"/>
    <property type="match status" value="1"/>
</dbReference>
<dbReference type="PANTHER" id="PTHR30126:SF6">
    <property type="entry name" value="HTH-TYPE TRANSCRIPTIONAL REGULATOR CYSB-RELATED"/>
    <property type="match status" value="1"/>
</dbReference>
<organism evidence="6">
    <name type="scientific">Candidatus Tenderia electrophaga</name>
    <dbReference type="NCBI Taxonomy" id="1748243"/>
    <lineage>
        <taxon>Bacteria</taxon>
        <taxon>Pseudomonadati</taxon>
        <taxon>Pseudomonadota</taxon>
        <taxon>Gammaproteobacteria</taxon>
        <taxon>Candidatus Tenderiales</taxon>
        <taxon>Candidatus Tenderiaceae</taxon>
        <taxon>Candidatus Tenderia</taxon>
    </lineage>
</organism>
<accession>A0A832N5R9</accession>
<dbReference type="Pfam" id="PF03466">
    <property type="entry name" value="LysR_substrate"/>
    <property type="match status" value="1"/>
</dbReference>
<dbReference type="NCBIfam" id="NF009326">
    <property type="entry name" value="PRK12681.1"/>
    <property type="match status" value="1"/>
</dbReference>
<dbReference type="Gene3D" id="3.40.190.10">
    <property type="entry name" value="Periplasmic binding protein-like II"/>
    <property type="match status" value="2"/>
</dbReference>
<dbReference type="Pfam" id="PF00126">
    <property type="entry name" value="HTH_1"/>
    <property type="match status" value="1"/>
</dbReference>
<dbReference type="Proteomes" id="UP000885832">
    <property type="component" value="Unassembled WGS sequence"/>
</dbReference>
<dbReference type="GO" id="GO:0000976">
    <property type="term" value="F:transcription cis-regulatory region binding"/>
    <property type="evidence" value="ECO:0007669"/>
    <property type="project" value="TreeGrafter"/>
</dbReference>
<evidence type="ECO:0000259" key="5">
    <source>
        <dbReference type="PROSITE" id="PS50931"/>
    </source>
</evidence>
<sequence length="317" mass="35128">MKLQQLVYIREVARRGLNVSAAADALHTAQPGVSSQVRLLEDELSVQIFERNGKRLVGVTEPGKQILAIVERVLQEVDNIKKVSGEYSDEASGRLAVATTHTQARYALPLVVKQFKEKYPEVRLELQQGSPAHAAELAAKGRVDIAIATEAIADFPDLVMLPCYEWNRCVVCPPDHPLLNVQPLTLAALVQYPIVTYDFAMTGRTKINKAFEEAGLEPNVVLTAIDSDVIKTYVELGLGVGVLAKMAFDAERDANLRAIDASHLFEPSITRIGIRKGAFLRRYVYDFIEMFAPHLTRVAIEEMMQGRAQEQQEEGSS</sequence>
<dbReference type="PROSITE" id="PS50931">
    <property type="entry name" value="HTH_LYSR"/>
    <property type="match status" value="1"/>
</dbReference>
<dbReference type="NCBIfam" id="NF009327">
    <property type="entry name" value="PRK12684.1"/>
    <property type="match status" value="1"/>
</dbReference>